<feature type="region of interest" description="Disordered" evidence="10">
    <location>
        <begin position="2394"/>
        <end position="2426"/>
    </location>
</feature>
<evidence type="ECO:0000256" key="3">
    <source>
        <dbReference type="ARBA" id="ARBA00012589"/>
    </source>
</evidence>
<dbReference type="Pfam" id="PF00083">
    <property type="entry name" value="Sugar_tr"/>
    <property type="match status" value="1"/>
</dbReference>
<evidence type="ECO:0000256" key="8">
    <source>
        <dbReference type="ARBA" id="ARBA00023136"/>
    </source>
</evidence>
<feature type="transmembrane region" description="Helical" evidence="11">
    <location>
        <begin position="2076"/>
        <end position="2096"/>
    </location>
</feature>
<dbReference type="InterPro" id="IPR036259">
    <property type="entry name" value="MFS_trans_sf"/>
</dbReference>
<dbReference type="EnsemblProtists" id="PYU1_T008944">
    <property type="protein sequence ID" value="PYU1_T008944"/>
    <property type="gene ID" value="PYU1_G008926"/>
</dbReference>
<accession>K3WVE6</accession>
<keyword evidence="5" id="KW-0808">Transferase</keyword>
<protein>
    <recommendedName>
        <fullName evidence="3">1,3-beta-glucan synthase</fullName>
        <ecNumber evidence="3">2.4.1.34</ecNumber>
    </recommendedName>
</protein>
<sequence>MERGQSIRRRAESNYIRTNHEPALVHLESSFRGAQAFQAHDEYAAYNDDERASTPPTGQAPPTTDIFAVLQAKFGFQASAVANQKEHFVYWLTNYQLRVQHESETRHLSDADATRIALMRVHVKFFKNYVRWCKFLRTEPYVAPETVAALKKGRRASQQPPMSDANTTLMMEKQLALFLLIWGEAGNMRFMPECICFLYHSMANKLNEVEYLPNVEEGFYLKTIIRPIYGVISTMRTSVAPEGAKPLDHADVTNYDDVNEFFWTPACLDFDELNVAEALKVHDPKTFKEKRSVFNPLLAFFRIWFFLIVMFHIMVVFVYVAYRADNGASSGLKFYGNFFTTSQSDIRAHAIYSIFITISALLMMKVILQVWLHGLRIFKNTWLMIGVFCRMFWHTFFFALFLLVGMSPAESALFGSASSILSGGGDAGTFLSMGLLYMIVYCIPVLFAAFLRMFFARAVWGIRILNGMDGTRRQYIGRHMAQPWAAYSQYALSWLVIFLCKFLFNLQFMIKPLVGPSIVVYDIVTSDSNGIIKSNHNILFIVALWIPVFVVYMYDSQIYFILYQTIVGLVMGVRMKLGHYIDLEPLKVGLYSAPKQFDERITSTLAKTAQQGSAPLKENGEIDHVCLRFAIIWNEVISNFRLNDLLDDRETVMLQYRILGKGEHVEVPIFLLAGSLTKAITMTSTASANKWSTQTIVKNLESASILDGVQDGLYLLREIFTLLLGDSDDPNGATSVLEYIYSSPDIASLLDFTHLPELSEQIVELLGRVLDMPEDIASIEGNDAETQGLRLEFQVQVGEVVQCVRDTFKIVGKMLNDASLSRKLDACRFLQFTPDFAFQKQQLLSLYKADVMLQNGFFSAHRRENDESYASSSRFAREDFISGCTRLFILLRLDVANSLPRSPEAKRRMGFFLHSLNMHMPEVTSLEAMPSFSVMTPYYSETVLFTLEELKDPVHSNPLFEALDKKATTKGRGELSIMRYLITQHAEEWSNFLERMGVATLEEALADVPMQVRLWASLRGQTLARTVQGMMMYEDAIRLLRWLELYAVADMNETTKANEMSRISALKFSYITGCQIYSQQVAKGDHRADDIDFLMKKYPSWRVSFVDTIKGSDTTRYDCVLVKSENNEIVEVYRYELPGNPILGEGKPENQNVALPFTRGEYLQTIDMNQEHYFEETLKMPNFLATATSNGEDVTIIGMKEHVFTGRASSLASFMTLQELVFVTLTQRVLATPLRARMHYGHPDVFEKSFVITSGGVSKASKGINLSEDVFSGYNVTLRGGLVTHVEFMQCGKGRDVTLSQINAFEAKLSNGCAESCLSREGHRLSNNLDFFRLNSMFFGHFGFYICNALTVLCVYIYAYAKLYVATHEDIEVSAVMASNSLSSLSTVMSTQYILQFGMLTTLPLLATLYVEFGFKQAAMRVVELISTLGIVFYVFLTGTKAHFYDVALIRGGSKYRGTGRGFGITRDPMVNFFKEYNVSHFRKAVELVGVMILFGICGNFNIGQDALSDYCSTSAFDCDDEPDLIPANITSLQAYSATPQSYGLASFAVLLLGACWLMAPFLFNTDGLVLQKTNIDVANWFAWMMRVKRDDDLIDQDAHSSLTGTPKDGWLEWWKEDVDLMLNLGGMGRILYCLRELRHPLAMYYVFTTQFSLTDMIWLIIVIAAVWAALCAGDLVNNSTIGRKQKLQLLTVRGIVYMLVVVCGLMIAPIIIGGIAGWSVNKALVLASAIFLGLNSICQFALALHGFYGFRLAMTRPVIALGFLFDMLVGFFLVVPLIALSFLPFMRILQTRMLYNGGFSRALSSGSEVAASLVIILGLVAGFVHGFMTCFIAALGYVNDSSDNFVNQSFYYFVTHALSDSESSQLLNWMQKGYLKTACAGASVAAVLINLVLSRFFGRRWSMVSGTLCIVASMVLNFIESKVTIILACTLTAAGLAVLTMNYMLYSFEICTKGWRGKSVVMFLLGSMFGYLVHAIMQANLDAKVMTSTNTSKSYNDNWRMLPLYVVAPVIIVLGIVLKVIPESPVWLLRNKHTEHAKRVLARLRQRENVQQDVALIEEELNGSATKGINLPFRISFVFVLQIMVGIVMSHGLLYRQQLKETSSSTDGSRYSLWFEYYAICSASGLAFGVFLVDNVRRKTLLKEFLPCLAILSFFCGVIASATSDHGKVLQGLLLVLYIATGLSLLSVAWLSSMEMFPASQRPILFSLSLCVFYLTEGVVFLTTPSFAAMHFIFGALCALMTVVLFMFCASTKIGTIQLKGEKKAEKENQALADAAAIVAAGVNDIHEHGENQLQIRRQQSRFAVGAGGNQSSRRLPYVSQSTLDSTSSSDNVNIQTFTSTSMNNVSQSFHDDSSESNVTQSPRGGSYVPQRSGSIDLIDEFDALDSSRSAHGAEVSYPVQQPRSQSFLRSQSYPDADETMYRRL</sequence>
<dbReference type="GO" id="GO:0000148">
    <property type="term" value="C:1,3-beta-D-glucan synthase complex"/>
    <property type="evidence" value="ECO:0007669"/>
    <property type="project" value="InterPro"/>
</dbReference>
<dbReference type="InterPro" id="IPR026899">
    <property type="entry name" value="FKS1-like_dom1"/>
</dbReference>
<feature type="transmembrane region" description="Helical" evidence="11">
    <location>
        <begin position="1725"/>
        <end position="1749"/>
    </location>
</feature>
<keyword evidence="14" id="KW-1185">Reference proteome</keyword>
<feature type="compositionally biased region" description="Polar residues" evidence="10">
    <location>
        <begin position="2400"/>
        <end position="2415"/>
    </location>
</feature>
<evidence type="ECO:0000256" key="5">
    <source>
        <dbReference type="ARBA" id="ARBA00022679"/>
    </source>
</evidence>
<evidence type="ECO:0000256" key="11">
    <source>
        <dbReference type="SAM" id="Phobius"/>
    </source>
</evidence>
<feature type="transmembrane region" description="Helical" evidence="11">
    <location>
        <begin position="435"/>
        <end position="460"/>
    </location>
</feature>
<feature type="region of interest" description="Disordered" evidence="10">
    <location>
        <begin position="2308"/>
        <end position="2332"/>
    </location>
</feature>
<feature type="transmembrane region" description="Helical" evidence="11">
    <location>
        <begin position="1418"/>
        <end position="1437"/>
    </location>
</feature>
<organism evidence="13 14">
    <name type="scientific">Globisporangium ultimum (strain ATCC 200006 / CBS 805.95 / DAOM BR144)</name>
    <name type="common">Pythium ultimum</name>
    <dbReference type="NCBI Taxonomy" id="431595"/>
    <lineage>
        <taxon>Eukaryota</taxon>
        <taxon>Sar</taxon>
        <taxon>Stramenopiles</taxon>
        <taxon>Oomycota</taxon>
        <taxon>Peronosporomycetes</taxon>
        <taxon>Pythiales</taxon>
        <taxon>Pythiaceae</taxon>
        <taxon>Globisporangium</taxon>
    </lineage>
</organism>
<feature type="region of interest" description="Disordered" evidence="10">
    <location>
        <begin position="2346"/>
        <end position="2374"/>
    </location>
</feature>
<feature type="transmembrane region" description="Helical" evidence="11">
    <location>
        <begin position="1645"/>
        <end position="1671"/>
    </location>
</feature>
<dbReference type="eggNOG" id="KOG0254">
    <property type="taxonomic scope" value="Eukaryota"/>
</dbReference>
<dbReference type="PROSITE" id="PS50850">
    <property type="entry name" value="MFS"/>
    <property type="match status" value="1"/>
</dbReference>
<dbReference type="GO" id="GO:0006075">
    <property type="term" value="P:(1-&gt;3)-beta-D-glucan biosynthetic process"/>
    <property type="evidence" value="ECO:0007669"/>
    <property type="project" value="InterPro"/>
</dbReference>
<dbReference type="OMA" id="NGCAESC"/>
<keyword evidence="7 11" id="KW-1133">Transmembrane helix</keyword>
<feature type="transmembrane region" description="Helical" evidence="11">
    <location>
        <begin position="1811"/>
        <end position="1839"/>
    </location>
</feature>
<dbReference type="EMBL" id="GL376599">
    <property type="status" value="NOT_ANNOTATED_CDS"/>
    <property type="molecule type" value="Genomic_DNA"/>
</dbReference>
<feature type="transmembrane region" description="Helical" evidence="11">
    <location>
        <begin position="1961"/>
        <end position="1982"/>
    </location>
</feature>
<feature type="transmembrane region" description="Helical" evidence="11">
    <location>
        <begin position="1691"/>
        <end position="1713"/>
    </location>
</feature>
<dbReference type="InterPro" id="IPR020846">
    <property type="entry name" value="MFS_dom"/>
</dbReference>
<dbReference type="PANTHER" id="PTHR12741">
    <property type="entry name" value="LYST-INTERACTING PROTEIN LIP5 DOPAMINE RESPONSIVE PROTEIN DRG-1"/>
    <property type="match status" value="1"/>
</dbReference>
<evidence type="ECO:0000256" key="4">
    <source>
        <dbReference type="ARBA" id="ARBA00022676"/>
    </source>
</evidence>
<dbReference type="GO" id="GO:0005886">
    <property type="term" value="C:plasma membrane"/>
    <property type="evidence" value="ECO:0007669"/>
    <property type="project" value="TreeGrafter"/>
</dbReference>
<keyword evidence="6 11" id="KW-0812">Transmembrane</keyword>
<proteinExistence type="inferred from homology"/>
<dbReference type="HOGENOM" id="CLU_000742_1_0_1"/>
<comment type="subcellular location">
    <subcellularLocation>
        <location evidence="1">Membrane</location>
        <topology evidence="1">Multi-pass membrane protein</topology>
    </subcellularLocation>
</comment>
<dbReference type="Pfam" id="PF02364">
    <property type="entry name" value="Glucan_synthase"/>
    <property type="match status" value="2"/>
</dbReference>
<reference evidence="13" key="3">
    <citation type="submission" date="2015-02" db="UniProtKB">
        <authorList>
            <consortium name="EnsemblProtists"/>
        </authorList>
    </citation>
    <scope>IDENTIFICATION</scope>
    <source>
        <strain evidence="13">DAOM BR144</strain>
    </source>
</reference>
<comment type="catalytic activity">
    <reaction evidence="9">
        <text>[(1-&gt;3)-beta-D-glucosyl](n) + UDP-alpha-D-glucose = [(1-&gt;3)-beta-D-glucosyl](n+1) + UDP + H(+)</text>
        <dbReference type="Rhea" id="RHEA:21476"/>
        <dbReference type="Rhea" id="RHEA-COMP:11146"/>
        <dbReference type="Rhea" id="RHEA-COMP:14303"/>
        <dbReference type="ChEBI" id="CHEBI:15378"/>
        <dbReference type="ChEBI" id="CHEBI:37671"/>
        <dbReference type="ChEBI" id="CHEBI:58223"/>
        <dbReference type="ChEBI" id="CHEBI:58885"/>
        <dbReference type="EC" id="2.4.1.34"/>
    </reaction>
</comment>
<dbReference type="eggNOG" id="KOG0916">
    <property type="taxonomic scope" value="Eukaryota"/>
</dbReference>
<feature type="compositionally biased region" description="Polar residues" evidence="10">
    <location>
        <begin position="2357"/>
        <end position="2374"/>
    </location>
</feature>
<feature type="transmembrane region" description="Helical" evidence="11">
    <location>
        <begin position="1874"/>
        <end position="1894"/>
    </location>
</feature>
<feature type="transmembrane region" description="Helical" evidence="11">
    <location>
        <begin position="1543"/>
        <end position="1564"/>
    </location>
</feature>
<feature type="transmembrane region" description="Helical" evidence="11">
    <location>
        <begin position="2146"/>
        <end position="2164"/>
    </location>
</feature>
<dbReference type="STRING" id="431595.K3WVE6"/>
<reference evidence="14" key="2">
    <citation type="submission" date="2010-04" db="EMBL/GenBank/DDBJ databases">
        <authorList>
            <person name="Buell R."/>
            <person name="Hamilton J."/>
            <person name="Hostetler J."/>
        </authorList>
    </citation>
    <scope>NUCLEOTIDE SEQUENCE [LARGE SCALE GENOMIC DNA]</scope>
    <source>
        <strain evidence="14">DAOM:BR144</strain>
    </source>
</reference>
<keyword evidence="8 11" id="KW-0472">Membrane</keyword>
<dbReference type="SMART" id="SM01205">
    <property type="entry name" value="FKS1_dom1"/>
    <property type="match status" value="1"/>
</dbReference>
<feature type="transmembrane region" description="Helical" evidence="11">
    <location>
        <begin position="2204"/>
        <end position="2223"/>
    </location>
</feature>
<dbReference type="SUPFAM" id="SSF103473">
    <property type="entry name" value="MFS general substrate transporter"/>
    <property type="match status" value="1"/>
</dbReference>
<dbReference type="EC" id="2.4.1.34" evidence="3"/>
<dbReference type="GO" id="GO:0003843">
    <property type="term" value="F:1,3-beta-D-glucan synthase activity"/>
    <property type="evidence" value="ECO:0007669"/>
    <property type="project" value="UniProtKB-EC"/>
</dbReference>
<feature type="transmembrane region" description="Helical" evidence="11">
    <location>
        <begin position="560"/>
        <end position="577"/>
    </location>
</feature>
<feature type="transmembrane region" description="Helical" evidence="11">
    <location>
        <begin position="536"/>
        <end position="554"/>
    </location>
</feature>
<dbReference type="GO" id="GO:0022857">
    <property type="term" value="F:transmembrane transporter activity"/>
    <property type="evidence" value="ECO:0007669"/>
    <property type="project" value="InterPro"/>
</dbReference>
<feature type="transmembrane region" description="Helical" evidence="11">
    <location>
        <begin position="2170"/>
        <end position="2192"/>
    </location>
</feature>
<feature type="transmembrane region" description="Helical" evidence="11">
    <location>
        <begin position="297"/>
        <end position="322"/>
    </location>
</feature>
<evidence type="ECO:0000256" key="9">
    <source>
        <dbReference type="ARBA" id="ARBA00047777"/>
    </source>
</evidence>
<dbReference type="InterPro" id="IPR005828">
    <property type="entry name" value="MFS_sugar_transport-like"/>
</dbReference>
<feature type="transmembrane region" description="Helical" evidence="11">
    <location>
        <begin position="2116"/>
        <end position="2134"/>
    </location>
</feature>
<feature type="transmembrane region" description="Helical" evidence="11">
    <location>
        <begin position="1393"/>
        <end position="1411"/>
    </location>
</feature>
<keyword evidence="4" id="KW-0328">Glycosyltransferase</keyword>
<feature type="transmembrane region" description="Helical" evidence="11">
    <location>
        <begin position="2002"/>
        <end position="2022"/>
    </location>
</feature>
<evidence type="ECO:0000256" key="6">
    <source>
        <dbReference type="ARBA" id="ARBA00022692"/>
    </source>
</evidence>
<feature type="transmembrane region" description="Helical" evidence="11">
    <location>
        <begin position="1342"/>
        <end position="1361"/>
    </location>
</feature>
<dbReference type="Proteomes" id="UP000019132">
    <property type="component" value="Unassembled WGS sequence"/>
</dbReference>
<feature type="domain" description="Major facilitator superfamily (MFS) profile" evidence="12">
    <location>
        <begin position="1815"/>
        <end position="2254"/>
    </location>
</feature>
<feature type="transmembrane region" description="Helical" evidence="11">
    <location>
        <begin position="1926"/>
        <end position="1949"/>
    </location>
</feature>
<feature type="transmembrane region" description="Helical" evidence="11">
    <location>
        <begin position="1769"/>
        <end position="1790"/>
    </location>
</feature>
<feature type="transmembrane region" description="Helical" evidence="11">
    <location>
        <begin position="481"/>
        <end position="499"/>
    </location>
</feature>
<evidence type="ECO:0000259" key="12">
    <source>
        <dbReference type="PROSITE" id="PS50850"/>
    </source>
</evidence>
<feature type="transmembrane region" description="Helical" evidence="11">
    <location>
        <begin position="350"/>
        <end position="371"/>
    </location>
</feature>
<evidence type="ECO:0000256" key="7">
    <source>
        <dbReference type="ARBA" id="ARBA00022989"/>
    </source>
</evidence>
<evidence type="ECO:0000313" key="14">
    <source>
        <dbReference type="Proteomes" id="UP000019132"/>
    </source>
</evidence>
<reference evidence="14" key="1">
    <citation type="journal article" date="2010" name="Genome Biol.">
        <title>Genome sequence of the necrotrophic plant pathogen Pythium ultimum reveals original pathogenicity mechanisms and effector repertoire.</title>
        <authorList>
            <person name="Levesque C.A."/>
            <person name="Brouwer H."/>
            <person name="Cano L."/>
            <person name="Hamilton J.P."/>
            <person name="Holt C."/>
            <person name="Huitema E."/>
            <person name="Raffaele S."/>
            <person name="Robideau G.P."/>
            <person name="Thines M."/>
            <person name="Win J."/>
            <person name="Zerillo M.M."/>
            <person name="Beakes G.W."/>
            <person name="Boore J.L."/>
            <person name="Busam D."/>
            <person name="Dumas B."/>
            <person name="Ferriera S."/>
            <person name="Fuerstenberg S.I."/>
            <person name="Gachon C.M."/>
            <person name="Gaulin E."/>
            <person name="Govers F."/>
            <person name="Grenville-Briggs L."/>
            <person name="Horner N."/>
            <person name="Hostetler J."/>
            <person name="Jiang R.H."/>
            <person name="Johnson J."/>
            <person name="Krajaejun T."/>
            <person name="Lin H."/>
            <person name="Meijer H.J."/>
            <person name="Moore B."/>
            <person name="Morris P."/>
            <person name="Phuntmart V."/>
            <person name="Puiu D."/>
            <person name="Shetty J."/>
            <person name="Stajich J.E."/>
            <person name="Tripathy S."/>
            <person name="Wawra S."/>
            <person name="van West P."/>
            <person name="Whitty B.R."/>
            <person name="Coutinho P.M."/>
            <person name="Henrissat B."/>
            <person name="Martin F."/>
            <person name="Thomas P.D."/>
            <person name="Tyler B.M."/>
            <person name="De Vries R.P."/>
            <person name="Kamoun S."/>
            <person name="Yandell M."/>
            <person name="Tisserat N."/>
            <person name="Buell C.R."/>
        </authorList>
    </citation>
    <scope>NUCLEOTIDE SEQUENCE</scope>
    <source>
        <strain evidence="14">DAOM:BR144</strain>
    </source>
</reference>
<comment type="similarity">
    <text evidence="2">Belongs to the glycosyltransferase 48 family.</text>
</comment>
<dbReference type="VEuPathDB" id="FungiDB:PYU1_G008926"/>
<evidence type="ECO:0000256" key="1">
    <source>
        <dbReference type="ARBA" id="ARBA00004141"/>
    </source>
</evidence>
<dbReference type="Gene3D" id="1.20.1250.20">
    <property type="entry name" value="MFS general substrate transporter like domains"/>
    <property type="match status" value="1"/>
</dbReference>
<feature type="transmembrane region" description="Helical" evidence="11">
    <location>
        <begin position="383"/>
        <end position="404"/>
    </location>
</feature>
<dbReference type="InterPro" id="IPR003440">
    <property type="entry name" value="Glyco_trans_48_dom"/>
</dbReference>
<evidence type="ECO:0000313" key="13">
    <source>
        <dbReference type="EnsemblProtists" id="PYU1_T008944"/>
    </source>
</evidence>
<dbReference type="InParanoid" id="K3WVE6"/>
<evidence type="ECO:0000256" key="10">
    <source>
        <dbReference type="SAM" id="MobiDB-lite"/>
    </source>
</evidence>
<feature type="transmembrane region" description="Helical" evidence="11">
    <location>
        <begin position="2229"/>
        <end position="2251"/>
    </location>
</feature>
<dbReference type="PANTHER" id="PTHR12741:SF48">
    <property type="entry name" value="1,3-BETA-GLUCAN SYNTHASE COMPONENT FKS1-RELATED"/>
    <property type="match status" value="1"/>
</dbReference>
<name>K3WVE6_GLOUD</name>
<feature type="compositionally biased region" description="Low complexity" evidence="10">
    <location>
        <begin position="2321"/>
        <end position="2332"/>
    </location>
</feature>
<dbReference type="Pfam" id="PF14288">
    <property type="entry name" value="FKS1_dom1"/>
    <property type="match status" value="1"/>
</dbReference>
<evidence type="ECO:0000256" key="2">
    <source>
        <dbReference type="ARBA" id="ARBA00009040"/>
    </source>
</evidence>